<evidence type="ECO:0000313" key="5">
    <source>
        <dbReference type="Proteomes" id="UP000516404"/>
    </source>
</evidence>
<dbReference type="KEGG" id="rter:IDM49_01365"/>
<feature type="domain" description="DUF6318" evidence="3">
    <location>
        <begin position="98"/>
        <end position="251"/>
    </location>
</feature>
<feature type="signal peptide" evidence="2">
    <location>
        <begin position="1"/>
        <end position="33"/>
    </location>
</feature>
<keyword evidence="5" id="KW-1185">Reference proteome</keyword>
<dbReference type="EMBL" id="CP061539">
    <property type="protein sequence ID" value="QNV37976.1"/>
    <property type="molecule type" value="Genomic_DNA"/>
</dbReference>
<protein>
    <recommendedName>
        <fullName evidence="3">DUF6318 domain-containing protein</fullName>
    </recommendedName>
</protein>
<sequence length="263" mass="28053">MRSSLPSRLIATGFIAALLLTGCSAKDSNNAEAQPSETSSSAAASADASKDATASSTSASSEDSGSAEASSSATALPTLANGQEVTLTDAERTDFNAGKYVPATAQHPALNVPEPVMPEVAKEQTFEGAKAFLEYWVDSANYATQTGKTASVTEALTGSDMEEERRIYEGYREAYQEGAWSVGSKRDIEIQDGDFQAVSNNLYDLIVVHTRTSGEIYEGDGTKSEDIESFNTARNPQLLTLKWENGQWKMKLISGIEGVTYGE</sequence>
<evidence type="ECO:0000259" key="3">
    <source>
        <dbReference type="Pfam" id="PF19843"/>
    </source>
</evidence>
<dbReference type="AlphaFoldDB" id="A0A7H2BE80"/>
<feature type="chain" id="PRO_5029021311" description="DUF6318 domain-containing protein" evidence="2">
    <location>
        <begin position="34"/>
        <end position="263"/>
    </location>
</feature>
<dbReference type="RefSeq" id="WP_168614462.1">
    <property type="nucleotide sequence ID" value="NZ_BAAAOX010000018.1"/>
</dbReference>
<proteinExistence type="predicted"/>
<dbReference type="InterPro" id="IPR046281">
    <property type="entry name" value="DUF6318"/>
</dbReference>
<evidence type="ECO:0000313" key="4">
    <source>
        <dbReference type="EMBL" id="QNV37976.1"/>
    </source>
</evidence>
<organism evidence="4 5">
    <name type="scientific">Rothia terrae</name>
    <dbReference type="NCBI Taxonomy" id="396015"/>
    <lineage>
        <taxon>Bacteria</taxon>
        <taxon>Bacillati</taxon>
        <taxon>Actinomycetota</taxon>
        <taxon>Actinomycetes</taxon>
        <taxon>Micrococcales</taxon>
        <taxon>Micrococcaceae</taxon>
        <taxon>Rothia</taxon>
    </lineage>
</organism>
<evidence type="ECO:0000256" key="2">
    <source>
        <dbReference type="SAM" id="SignalP"/>
    </source>
</evidence>
<evidence type="ECO:0000256" key="1">
    <source>
        <dbReference type="SAM" id="MobiDB-lite"/>
    </source>
</evidence>
<accession>A0A7H2BE80</accession>
<gene>
    <name evidence="4" type="ORF">IDM49_01365</name>
</gene>
<dbReference type="GeneID" id="96622871"/>
<keyword evidence="2" id="KW-0732">Signal</keyword>
<reference evidence="4 5" key="1">
    <citation type="submission" date="2020-09" db="EMBL/GenBank/DDBJ databases">
        <title>Investigation of environmental microbes.</title>
        <authorList>
            <person name="Ou Y."/>
            <person name="Kang Q."/>
        </authorList>
    </citation>
    <scope>NUCLEOTIDE SEQUENCE [LARGE SCALE GENOMIC DNA]</scope>
    <source>
        <strain evidence="4 5">KJZ-14</strain>
    </source>
</reference>
<dbReference type="Pfam" id="PF19843">
    <property type="entry name" value="DUF6318"/>
    <property type="match status" value="1"/>
</dbReference>
<feature type="region of interest" description="Disordered" evidence="1">
    <location>
        <begin position="27"/>
        <end position="83"/>
    </location>
</feature>
<dbReference type="Proteomes" id="UP000516404">
    <property type="component" value="Chromosome"/>
</dbReference>
<dbReference type="PROSITE" id="PS51257">
    <property type="entry name" value="PROKAR_LIPOPROTEIN"/>
    <property type="match status" value="1"/>
</dbReference>
<feature type="compositionally biased region" description="Low complexity" evidence="1">
    <location>
        <begin position="31"/>
        <end position="75"/>
    </location>
</feature>
<name>A0A7H2BE80_9MICC</name>